<comment type="function">
    <text evidence="4">Catalyzes the methylation of 5-hydroxyuridine (ho5U) to form 5-methoxyuridine (mo5U) at position 34 in tRNAs.</text>
</comment>
<dbReference type="OrthoDB" id="9799672at2"/>
<dbReference type="GO" id="GO:0016300">
    <property type="term" value="F:tRNA (uridine) methyltransferase activity"/>
    <property type="evidence" value="ECO:0007669"/>
    <property type="project" value="UniProtKB-UniRule"/>
</dbReference>
<feature type="binding site" evidence="4">
    <location>
        <position position="139"/>
    </location>
    <ligand>
        <name>S-adenosyl-L-methionine</name>
        <dbReference type="ChEBI" id="CHEBI:59789"/>
    </ligand>
</feature>
<comment type="caution">
    <text evidence="4">Lacks conserved residue(s) required for the propagation of feature annotation.</text>
</comment>
<evidence type="ECO:0000256" key="1">
    <source>
        <dbReference type="ARBA" id="ARBA00022603"/>
    </source>
</evidence>
<dbReference type="EMBL" id="SDGV01000013">
    <property type="protein sequence ID" value="THB61394.1"/>
    <property type="molecule type" value="Genomic_DNA"/>
</dbReference>
<dbReference type="PANTHER" id="PTHR10509">
    <property type="entry name" value="O-METHYLTRANSFERASE-RELATED"/>
    <property type="match status" value="1"/>
</dbReference>
<dbReference type="InterPro" id="IPR050362">
    <property type="entry name" value="Cation-dep_OMT"/>
</dbReference>
<dbReference type="PANTHER" id="PTHR10509:SF14">
    <property type="entry name" value="CAFFEOYL-COA O-METHYLTRANSFERASE 3-RELATED"/>
    <property type="match status" value="1"/>
</dbReference>
<reference evidence="5 6" key="1">
    <citation type="submission" date="2019-01" db="EMBL/GenBank/DDBJ databases">
        <title>Vagococcus silagei sp. nov. isolated from brewer's grain.</title>
        <authorList>
            <person name="Guu J.-R."/>
        </authorList>
    </citation>
    <scope>NUCLEOTIDE SEQUENCE [LARGE SCALE GENOMIC DNA]</scope>
    <source>
        <strain evidence="5 6">2B-2</strain>
    </source>
</reference>
<feature type="binding site" evidence="4">
    <location>
        <position position="45"/>
    </location>
    <ligand>
        <name>S-adenosyl-L-methionine</name>
        <dbReference type="ChEBI" id="CHEBI:59789"/>
    </ligand>
</feature>
<evidence type="ECO:0000313" key="6">
    <source>
        <dbReference type="Proteomes" id="UP000310506"/>
    </source>
</evidence>
<comment type="caution">
    <text evidence="5">The sequence shown here is derived from an EMBL/GenBank/DDBJ whole genome shotgun (WGS) entry which is preliminary data.</text>
</comment>
<dbReference type="GO" id="GO:0008171">
    <property type="term" value="F:O-methyltransferase activity"/>
    <property type="evidence" value="ECO:0007669"/>
    <property type="project" value="InterPro"/>
</dbReference>
<keyword evidence="3 4" id="KW-0949">S-adenosyl-L-methionine</keyword>
<evidence type="ECO:0000256" key="3">
    <source>
        <dbReference type="ARBA" id="ARBA00022691"/>
    </source>
</evidence>
<dbReference type="GO" id="GO:0008757">
    <property type="term" value="F:S-adenosylmethionine-dependent methyltransferase activity"/>
    <property type="evidence" value="ECO:0007669"/>
    <property type="project" value="TreeGrafter"/>
</dbReference>
<accession>A0A4S3B2M5</accession>
<comment type="subunit">
    <text evidence="4">Homodimer.</text>
</comment>
<name>A0A4S3B2M5_9ENTE</name>
<protein>
    <recommendedName>
        <fullName evidence="4">tRNA 5-hydroxyuridine methyltransferase</fullName>
        <ecNumber evidence="4">2.1.1.-</ecNumber>
    </recommendedName>
    <alternativeName>
        <fullName evidence="4">ho5U methyltransferase</fullName>
    </alternativeName>
</protein>
<evidence type="ECO:0000256" key="4">
    <source>
        <dbReference type="HAMAP-Rule" id="MF_02217"/>
    </source>
</evidence>
<keyword evidence="4" id="KW-0819">tRNA processing</keyword>
<keyword evidence="2 4" id="KW-0808">Transferase</keyword>
<dbReference type="GO" id="GO:0030488">
    <property type="term" value="P:tRNA methylation"/>
    <property type="evidence" value="ECO:0007669"/>
    <property type="project" value="UniProtKB-UniRule"/>
</dbReference>
<keyword evidence="1 4" id="KW-0489">Methyltransferase</keyword>
<dbReference type="AlphaFoldDB" id="A0A4S3B2M5"/>
<keyword evidence="6" id="KW-1185">Reference proteome</keyword>
<dbReference type="InterPro" id="IPR002935">
    <property type="entry name" value="SAM_O-MeTrfase"/>
</dbReference>
<feature type="binding site" evidence="4">
    <location>
        <begin position="121"/>
        <end position="122"/>
    </location>
    <ligand>
        <name>S-adenosyl-L-methionine</name>
        <dbReference type="ChEBI" id="CHEBI:59789"/>
    </ligand>
</feature>
<organism evidence="5 6">
    <name type="scientific">Vagococcus silagei</name>
    <dbReference type="NCBI Taxonomy" id="2508885"/>
    <lineage>
        <taxon>Bacteria</taxon>
        <taxon>Bacillati</taxon>
        <taxon>Bacillota</taxon>
        <taxon>Bacilli</taxon>
        <taxon>Lactobacillales</taxon>
        <taxon>Enterococcaceae</taxon>
        <taxon>Vagococcus</taxon>
    </lineage>
</organism>
<proteinExistence type="inferred from homology"/>
<evidence type="ECO:0000313" key="5">
    <source>
        <dbReference type="EMBL" id="THB61394.1"/>
    </source>
</evidence>
<dbReference type="HAMAP" id="MF_02217">
    <property type="entry name" value="TrmR_methyltr"/>
    <property type="match status" value="1"/>
</dbReference>
<dbReference type="Pfam" id="PF01596">
    <property type="entry name" value="Methyltransf_3"/>
    <property type="match status" value="1"/>
</dbReference>
<dbReference type="CDD" id="cd02440">
    <property type="entry name" value="AdoMet_MTases"/>
    <property type="match status" value="1"/>
</dbReference>
<evidence type="ECO:0000256" key="2">
    <source>
        <dbReference type="ARBA" id="ARBA00022679"/>
    </source>
</evidence>
<dbReference type="Proteomes" id="UP000310506">
    <property type="component" value="Unassembled WGS sequence"/>
</dbReference>
<dbReference type="RefSeq" id="WP_136136675.1">
    <property type="nucleotide sequence ID" value="NZ_SDGV01000013.1"/>
</dbReference>
<comment type="catalytic activity">
    <reaction evidence="4">
        <text>5-hydroxyuridine(34) in tRNA + S-adenosyl-L-methionine = 5-methoxyuridine(34) in tRNA + S-adenosyl-L-homocysteine + H(+)</text>
        <dbReference type="Rhea" id="RHEA:60524"/>
        <dbReference type="Rhea" id="RHEA-COMP:13381"/>
        <dbReference type="Rhea" id="RHEA-COMP:15591"/>
        <dbReference type="ChEBI" id="CHEBI:15378"/>
        <dbReference type="ChEBI" id="CHEBI:57856"/>
        <dbReference type="ChEBI" id="CHEBI:59789"/>
        <dbReference type="ChEBI" id="CHEBI:136877"/>
        <dbReference type="ChEBI" id="CHEBI:143860"/>
    </reaction>
</comment>
<feature type="binding site" evidence="4">
    <location>
        <position position="75"/>
    </location>
    <ligand>
        <name>S-adenosyl-L-methionine</name>
        <dbReference type="ChEBI" id="CHEBI:59789"/>
    </ligand>
</feature>
<gene>
    <name evidence="4" type="primary">trmR</name>
    <name evidence="5" type="ORF">ESZ54_05575</name>
</gene>
<dbReference type="PROSITE" id="PS51682">
    <property type="entry name" value="SAM_OMT_I"/>
    <property type="match status" value="1"/>
</dbReference>
<dbReference type="Gene3D" id="3.40.50.150">
    <property type="entry name" value="Vaccinia Virus protein VP39"/>
    <property type="match status" value="1"/>
</dbReference>
<dbReference type="EC" id="2.1.1.-" evidence="4"/>
<sequence>MRNEMMHRPVLKDEIIDLIRVRQPEIQGRVGEIQQQAKVDGVPVIPNETASFLRFFVKQIKAKSILEIGTAIGFSASLMLEAAGEGAHVTTIDRFDVMIRKAKANFKKLGVESQVTLLEGDAKDILPSLTDSYDFIFMDSAKSKYIEFLPDCLRVLKKDGVLMIDDVFQAGTVMHDRLDVPKSQRTIHRKLNLLYDTVLNHPDLTVTILPLGDGVLMIAKDVETVDLSQLEKKLKNNAENKK</sequence>
<dbReference type="InterPro" id="IPR043675">
    <property type="entry name" value="TrmR_methyltr"/>
</dbReference>
<dbReference type="InterPro" id="IPR029063">
    <property type="entry name" value="SAM-dependent_MTases_sf"/>
</dbReference>
<dbReference type="SUPFAM" id="SSF53335">
    <property type="entry name" value="S-adenosyl-L-methionine-dependent methyltransferases"/>
    <property type="match status" value="1"/>
</dbReference>
<feature type="binding site" evidence="4">
    <location>
        <position position="93"/>
    </location>
    <ligand>
        <name>S-adenosyl-L-methionine</name>
        <dbReference type="ChEBI" id="CHEBI:59789"/>
    </ligand>
</feature>
<comment type="similarity">
    <text evidence="4">Belongs to the class I-like SAM-binding methyltransferase superfamily. Cation-dependent O-methyltransferase family.</text>
</comment>